<comment type="caution">
    <text evidence="1">The sequence shown here is derived from an EMBL/GenBank/DDBJ whole genome shotgun (WGS) entry which is preliminary data.</text>
</comment>
<reference evidence="1 2" key="1">
    <citation type="submission" date="2017-01" db="EMBL/GenBank/DDBJ databases">
        <authorList>
            <person name="Varghese N."/>
            <person name="Submissions S."/>
        </authorList>
    </citation>
    <scope>NUCLEOTIDE SEQUENCE [LARGE SCALE GENOMIC DNA]</scope>
    <source>
        <strain evidence="1 2">RUG2-6</strain>
    </source>
</reference>
<sequence>MKSIPKKQEILLDEEIDEQEFVSIINSFYKQDCYIYAIIPEYEQDLLNELSNDFSEVNKFPLPRSFPREMGCMGYVKDSLKKYIYDFYLRSTTMDYLVFSETDVSDQLSNLTKKSLDIYKIFESNKIPHITIGPDGQWLNVRVY</sequence>
<proteinExistence type="predicted"/>
<name>A0A9X8RF70_9BACI</name>
<protein>
    <submittedName>
        <fullName evidence="1">Uncharacterized protein</fullName>
    </submittedName>
</protein>
<organism evidence="1 2">
    <name type="scientific">Peribacillus simplex</name>
    <dbReference type="NCBI Taxonomy" id="1478"/>
    <lineage>
        <taxon>Bacteria</taxon>
        <taxon>Bacillati</taxon>
        <taxon>Bacillota</taxon>
        <taxon>Bacilli</taxon>
        <taxon>Bacillales</taxon>
        <taxon>Bacillaceae</taxon>
        <taxon>Peribacillus</taxon>
    </lineage>
</organism>
<dbReference type="AlphaFoldDB" id="A0A9X8RF70"/>
<dbReference type="RefSeq" id="WP_076373197.1">
    <property type="nucleotide sequence ID" value="NZ_FTMX01000021.1"/>
</dbReference>
<evidence type="ECO:0000313" key="2">
    <source>
        <dbReference type="Proteomes" id="UP000185829"/>
    </source>
</evidence>
<dbReference type="Proteomes" id="UP000185829">
    <property type="component" value="Unassembled WGS sequence"/>
</dbReference>
<accession>A0A9X8RF70</accession>
<evidence type="ECO:0000313" key="1">
    <source>
        <dbReference type="EMBL" id="SIS14480.1"/>
    </source>
</evidence>
<gene>
    <name evidence="1" type="ORF">SAMN05878482_1219</name>
</gene>
<dbReference type="EMBL" id="FTMX01000021">
    <property type="protein sequence ID" value="SIS14480.1"/>
    <property type="molecule type" value="Genomic_DNA"/>
</dbReference>